<dbReference type="Gene3D" id="1.10.510.10">
    <property type="entry name" value="Transferase(Phosphotransferase) domain 1"/>
    <property type="match status" value="1"/>
</dbReference>
<keyword evidence="3" id="KW-1185">Reference proteome</keyword>
<feature type="non-terminal residue" evidence="2">
    <location>
        <position position="410"/>
    </location>
</feature>
<dbReference type="EMBL" id="BTRK01000003">
    <property type="protein sequence ID" value="GMR41680.1"/>
    <property type="molecule type" value="Genomic_DNA"/>
</dbReference>
<dbReference type="InterPro" id="IPR011009">
    <property type="entry name" value="Kinase-like_dom_sf"/>
</dbReference>
<evidence type="ECO:0000313" key="2">
    <source>
        <dbReference type="EMBL" id="GMR41680.1"/>
    </source>
</evidence>
<sequence length="410" mass="47026">MPSTVGTLPIRGAALRQILRSIDPAPEKEVKGTQPTPSRTPVRKPRRSSNAKTGTPNAESKVIYRTTPPSSPEPAKKGKKPRKAGGQESRNLVEILDKVVLRKRKYVKKIPKMGVWSDEETEEETEDDSPGDISWFDGIVTPEDLDVNKLRFDLGSYFIGRYKILHLISIDESRGATYIVYRNNYELVFRVNFIQKDDMELMNTETKFLQMMELNDAQHYFSTIFDVGYVNKNEVDGLFYYATIYRGGPTLLQCHRMCSNKVSAGSIDRLAGQMVKIFEQMCGQGYRLLSFSLEDFTIDARSRVLFLSNYTNIVKVQDAEINEDEVVDMTQSKKRLAWHGEAALAPIKWHRQGEAHVMSERDLMESLIYLLVQMHTGKLPWANQKDKEKWKIHHSDLRRKKALIHQLPPS</sequence>
<evidence type="ECO:0008006" key="4">
    <source>
        <dbReference type="Google" id="ProtNLM"/>
    </source>
</evidence>
<dbReference type="InterPro" id="IPR050235">
    <property type="entry name" value="CK1_Ser-Thr_kinase"/>
</dbReference>
<name>A0AAN4ZQ18_9BILA</name>
<dbReference type="AlphaFoldDB" id="A0AAN4ZQ18"/>
<feature type="region of interest" description="Disordered" evidence="1">
    <location>
        <begin position="20"/>
        <end position="88"/>
    </location>
</feature>
<reference evidence="3" key="1">
    <citation type="submission" date="2022-10" db="EMBL/GenBank/DDBJ databases">
        <title>Genome assembly of Pristionchus species.</title>
        <authorList>
            <person name="Yoshida K."/>
            <person name="Sommer R.J."/>
        </authorList>
    </citation>
    <scope>NUCLEOTIDE SEQUENCE [LARGE SCALE GENOMIC DNA]</scope>
    <source>
        <strain evidence="3">RS5460</strain>
    </source>
</reference>
<dbReference type="PANTHER" id="PTHR11909">
    <property type="entry name" value="CASEIN KINASE-RELATED"/>
    <property type="match status" value="1"/>
</dbReference>
<dbReference type="Proteomes" id="UP001328107">
    <property type="component" value="Unassembled WGS sequence"/>
</dbReference>
<organism evidence="2 3">
    <name type="scientific">Pristionchus mayeri</name>
    <dbReference type="NCBI Taxonomy" id="1317129"/>
    <lineage>
        <taxon>Eukaryota</taxon>
        <taxon>Metazoa</taxon>
        <taxon>Ecdysozoa</taxon>
        <taxon>Nematoda</taxon>
        <taxon>Chromadorea</taxon>
        <taxon>Rhabditida</taxon>
        <taxon>Rhabditina</taxon>
        <taxon>Diplogasteromorpha</taxon>
        <taxon>Diplogasteroidea</taxon>
        <taxon>Neodiplogasteridae</taxon>
        <taxon>Pristionchus</taxon>
    </lineage>
</organism>
<gene>
    <name evidence="2" type="ORF">PMAYCL1PPCAC_11875</name>
</gene>
<comment type="caution">
    <text evidence="2">The sequence shown here is derived from an EMBL/GenBank/DDBJ whole genome shotgun (WGS) entry which is preliminary data.</text>
</comment>
<evidence type="ECO:0000313" key="3">
    <source>
        <dbReference type="Proteomes" id="UP001328107"/>
    </source>
</evidence>
<evidence type="ECO:0000256" key="1">
    <source>
        <dbReference type="SAM" id="MobiDB-lite"/>
    </source>
</evidence>
<dbReference type="SUPFAM" id="SSF56112">
    <property type="entry name" value="Protein kinase-like (PK-like)"/>
    <property type="match status" value="1"/>
</dbReference>
<accession>A0AAN4ZQ18</accession>
<proteinExistence type="predicted"/>
<protein>
    <recommendedName>
        <fullName evidence="4">Protein kinase domain-containing protein</fullName>
    </recommendedName>
</protein>